<feature type="compositionally biased region" description="Polar residues" evidence="1">
    <location>
        <begin position="236"/>
        <end position="245"/>
    </location>
</feature>
<dbReference type="AlphaFoldDB" id="A0AAD1Y6E4"/>
<feature type="compositionally biased region" description="Polar residues" evidence="1">
    <location>
        <begin position="478"/>
        <end position="487"/>
    </location>
</feature>
<protein>
    <submittedName>
        <fullName evidence="2">Uncharacterized protein</fullName>
    </submittedName>
</protein>
<accession>A0AAD1Y6E4</accession>
<dbReference type="Proteomes" id="UP001295684">
    <property type="component" value="Unassembled WGS sequence"/>
</dbReference>
<reference evidence="2" key="1">
    <citation type="submission" date="2023-07" db="EMBL/GenBank/DDBJ databases">
        <authorList>
            <consortium name="AG Swart"/>
            <person name="Singh M."/>
            <person name="Singh A."/>
            <person name="Seah K."/>
            <person name="Emmerich C."/>
        </authorList>
    </citation>
    <scope>NUCLEOTIDE SEQUENCE</scope>
    <source>
        <strain evidence="2">DP1</strain>
    </source>
</reference>
<dbReference type="Pfam" id="PF07004">
    <property type="entry name" value="SHIPPO-rpt"/>
    <property type="match status" value="17"/>
</dbReference>
<feature type="compositionally biased region" description="Polar residues" evidence="1">
    <location>
        <begin position="706"/>
        <end position="728"/>
    </location>
</feature>
<feature type="compositionally biased region" description="Gly residues" evidence="1">
    <location>
        <begin position="143"/>
        <end position="153"/>
    </location>
</feature>
<evidence type="ECO:0000313" key="2">
    <source>
        <dbReference type="EMBL" id="CAI2385533.1"/>
    </source>
</evidence>
<dbReference type="InterPro" id="IPR051291">
    <property type="entry name" value="CIMAP"/>
</dbReference>
<evidence type="ECO:0000256" key="1">
    <source>
        <dbReference type="SAM" id="MobiDB-lite"/>
    </source>
</evidence>
<feature type="compositionally biased region" description="Basic and acidic residues" evidence="1">
    <location>
        <begin position="595"/>
        <end position="609"/>
    </location>
</feature>
<name>A0AAD1Y6E4_EUPCR</name>
<dbReference type="InterPro" id="IPR010736">
    <property type="entry name" value="SHIPPO-rpt"/>
</dbReference>
<keyword evidence="3" id="KW-1185">Reference proteome</keyword>
<gene>
    <name evidence="2" type="ORF">ECRASSUSDP1_LOCUS27105</name>
</gene>
<feature type="region of interest" description="Disordered" evidence="1">
    <location>
        <begin position="1"/>
        <end position="35"/>
    </location>
</feature>
<comment type="caution">
    <text evidence="2">The sequence shown here is derived from an EMBL/GenBank/DDBJ whole genome shotgun (WGS) entry which is preliminary data.</text>
</comment>
<evidence type="ECO:0000313" key="3">
    <source>
        <dbReference type="Proteomes" id="UP001295684"/>
    </source>
</evidence>
<proteinExistence type="predicted"/>
<organism evidence="2 3">
    <name type="scientific">Euplotes crassus</name>
    <dbReference type="NCBI Taxonomy" id="5936"/>
    <lineage>
        <taxon>Eukaryota</taxon>
        <taxon>Sar</taxon>
        <taxon>Alveolata</taxon>
        <taxon>Ciliophora</taxon>
        <taxon>Intramacronucleata</taxon>
        <taxon>Spirotrichea</taxon>
        <taxon>Hypotrichia</taxon>
        <taxon>Euplotida</taxon>
        <taxon>Euplotidae</taxon>
        <taxon>Moneuplotes</taxon>
    </lineage>
</organism>
<feature type="compositionally biased region" description="Basic and acidic residues" evidence="1">
    <location>
        <begin position="733"/>
        <end position="742"/>
    </location>
</feature>
<dbReference type="PANTHER" id="PTHR21580">
    <property type="entry name" value="SHIPPO-1-RELATED"/>
    <property type="match status" value="1"/>
</dbReference>
<feature type="compositionally biased region" description="Basic and acidic residues" evidence="1">
    <location>
        <begin position="792"/>
        <end position="806"/>
    </location>
</feature>
<feature type="region of interest" description="Disordered" evidence="1">
    <location>
        <begin position="54"/>
        <end position="81"/>
    </location>
</feature>
<feature type="region of interest" description="Disordered" evidence="1">
    <location>
        <begin position="93"/>
        <end position="826"/>
    </location>
</feature>
<sequence length="826" mass="87597">MSKMQSCLAYSMGKARRSSLNNKEAKKLPGPGIYNDTRIDAVRYQNPKWSIKGKGAAEKYGRDGPGPGQYNDNYKKHGTPNYSFGGKMSKTFYQDKSSIPGPGSYSQKTSLRSKGGYIGSRHQQKRAKDGPGPGQYSMRSTFGGRGATFGSGQKGNLLAANNAPGPGAYKADSSFGNKTYGAGFGSGRKERAANRGPGPGQYSINDALYRDAKAASMKGRPKTSKKDFKPGPGHYQSKSLHSSPAYSMGVKTKLKQLVGQGMPGPGNYDPEYKKVKQGTPGMLFGTPSKTRIVGDNSMPGPGQYDVRRTAGSEAPAYGIRGRYSDHKGDLKPGPGNYNPKDDLTIHGVPGTVMGSGQRSDFAGKAQGPGPGQYELKGKLGDASQYSFGAGQRNDGSLERRAREVPGPGQYAQATFVGKDSQGKSIAGRVQDRKPDEIPGPGTYGSANQRNGPAYSLSGHRTQDPVLREKAKMPPPGTYNPNDKSVAQGSPGFVFGSNPKSSPLKGDGMPGPGQYDSRSTLQPRGVLIAGKTPERVPERSPGPAVYMPNADPKYKSGPAFSIGGVKGDQAIPGKGMPGPGAYESPERPGTSGFSFGHDKRKDLGQNKDEPGPGQYNPPSKVGNEGKNVIISGRHEEKKDINQVGPGQYQVPSTIGGPKFSMGTGEKGTKLNKNTLQNPPPGAYTVDPNTGKKASPGIVFGKDRRSQEFANSTPGPGNYAISGTNENKGITIQGKYKENIKERAPGPGTYTQELPPDKKHGGSIKFGNEQRSKMPKGGEAPGPGQYLISMPYDKGPKIGTDLRDKNQKSDVPGPGQYNTRAQEGLTYY</sequence>
<dbReference type="EMBL" id="CAMPGE010027958">
    <property type="protein sequence ID" value="CAI2385533.1"/>
    <property type="molecule type" value="Genomic_DNA"/>
</dbReference>
<dbReference type="PANTHER" id="PTHR21580:SF28">
    <property type="entry name" value="BOREALIN N-TERMINAL DOMAIN-CONTAINING PROTEIN-RELATED"/>
    <property type="match status" value="1"/>
</dbReference>
<feature type="compositionally biased region" description="Basic and acidic residues" evidence="1">
    <location>
        <begin position="460"/>
        <end position="471"/>
    </location>
</feature>